<organism evidence="2 3">
    <name type="scientific">Microbacterium natoriense</name>
    <dbReference type="NCBI Taxonomy" id="284570"/>
    <lineage>
        <taxon>Bacteria</taxon>
        <taxon>Bacillati</taxon>
        <taxon>Actinomycetota</taxon>
        <taxon>Actinomycetes</taxon>
        <taxon>Micrococcales</taxon>
        <taxon>Microbacteriaceae</taxon>
        <taxon>Microbacterium</taxon>
    </lineage>
</organism>
<dbReference type="EMBL" id="JAUSXV010000001">
    <property type="protein sequence ID" value="MDQ0645850.1"/>
    <property type="molecule type" value="Genomic_DNA"/>
</dbReference>
<sequence length="286" mass="30765">MSAWPEDADAVIRRIRDELAASADVFDGLDDVRVAADLRGDDLEHLTIDASGAALRLRPQPSATAATGGVTESSPTSEIRSRRSGIARRVRLIAAPVRIDEIPLTIDIELLDAPIDWLEYARPTDSARPETALGAELRDDGEGMRGALSASIRSSDVGPLLERVTRAALAAEGLVIRSVRVDLDQDGADGIRLSARVRVRWRLLSASARAKVRLRISPDAVVTVHELEVGSRNPIVALALRAARKAIRAQVGRTLDLNDSRSGSAVRLHGLRVTVGRDLNVEARLG</sequence>
<keyword evidence="3" id="KW-1185">Reference proteome</keyword>
<proteinExistence type="predicted"/>
<dbReference type="AlphaFoldDB" id="A0AAW8ER08"/>
<reference evidence="2 3" key="1">
    <citation type="submission" date="2023-07" db="EMBL/GenBank/DDBJ databases">
        <title>Comparative genomics of wheat-associated soil bacteria to identify genetic determinants of phenazine resistance.</title>
        <authorList>
            <person name="Mouncey N."/>
        </authorList>
    </citation>
    <scope>NUCLEOTIDE SEQUENCE [LARGE SCALE GENOMIC DNA]</scope>
    <source>
        <strain evidence="2 3">W4I9-1</strain>
    </source>
</reference>
<evidence type="ECO:0000313" key="2">
    <source>
        <dbReference type="EMBL" id="MDQ0645850.1"/>
    </source>
</evidence>
<name>A0AAW8ER08_9MICO</name>
<accession>A0AAW8ER08</accession>
<evidence type="ECO:0000313" key="3">
    <source>
        <dbReference type="Proteomes" id="UP001244427"/>
    </source>
</evidence>
<comment type="caution">
    <text evidence="2">The sequence shown here is derived from an EMBL/GenBank/DDBJ whole genome shotgun (WGS) entry which is preliminary data.</text>
</comment>
<feature type="compositionally biased region" description="Polar residues" evidence="1">
    <location>
        <begin position="61"/>
        <end position="76"/>
    </location>
</feature>
<feature type="region of interest" description="Disordered" evidence="1">
    <location>
        <begin position="60"/>
        <end position="81"/>
    </location>
</feature>
<gene>
    <name evidence="2" type="ORF">QFZ53_000046</name>
</gene>
<evidence type="ECO:0008006" key="4">
    <source>
        <dbReference type="Google" id="ProtNLM"/>
    </source>
</evidence>
<dbReference type="Proteomes" id="UP001244427">
    <property type="component" value="Unassembled WGS sequence"/>
</dbReference>
<protein>
    <recommendedName>
        <fullName evidence="4">DUF2993 domain-containing protein</fullName>
    </recommendedName>
</protein>
<dbReference type="RefSeq" id="WP_307292302.1">
    <property type="nucleotide sequence ID" value="NZ_JAUSXV010000001.1"/>
</dbReference>
<evidence type="ECO:0000256" key="1">
    <source>
        <dbReference type="SAM" id="MobiDB-lite"/>
    </source>
</evidence>